<dbReference type="Proteomes" id="UP000319210">
    <property type="component" value="Unassembled WGS sequence"/>
</dbReference>
<dbReference type="PANTHER" id="PTHR43781">
    <property type="entry name" value="SACCHAROPINE DEHYDROGENASE"/>
    <property type="match status" value="1"/>
</dbReference>
<protein>
    <submittedName>
        <fullName evidence="2">Epimerase</fullName>
    </submittedName>
</protein>
<dbReference type="PANTHER" id="PTHR43781:SF1">
    <property type="entry name" value="SACCHAROPINE DEHYDROGENASE"/>
    <property type="match status" value="1"/>
</dbReference>
<proteinExistence type="predicted"/>
<comment type="caution">
    <text evidence="2">The sequence shown here is derived from an EMBL/GenBank/DDBJ whole genome shotgun (WGS) entry which is preliminary data.</text>
</comment>
<dbReference type="SUPFAM" id="SSF51735">
    <property type="entry name" value="NAD(P)-binding Rossmann-fold domains"/>
    <property type="match status" value="1"/>
</dbReference>
<reference evidence="2 3" key="1">
    <citation type="submission" date="2019-06" db="EMBL/GenBank/DDBJ databases">
        <title>Whole genome shotgun sequence of Streptomyces cacaoi subsp. cacaoi NBRC 12748.</title>
        <authorList>
            <person name="Hosoyama A."/>
            <person name="Uohara A."/>
            <person name="Ohji S."/>
            <person name="Ichikawa N."/>
        </authorList>
    </citation>
    <scope>NUCLEOTIDE SEQUENCE [LARGE SCALE GENOMIC DNA]</scope>
    <source>
        <strain evidence="2 3">NBRC 12748</strain>
    </source>
</reference>
<dbReference type="RefSeq" id="WP_107428932.1">
    <property type="nucleotide sequence ID" value="NZ_BJMM01000002.1"/>
</dbReference>
<organism evidence="2 3">
    <name type="scientific">Streptomyces cacaoi</name>
    <dbReference type="NCBI Taxonomy" id="1898"/>
    <lineage>
        <taxon>Bacteria</taxon>
        <taxon>Bacillati</taxon>
        <taxon>Actinomycetota</taxon>
        <taxon>Actinomycetes</taxon>
        <taxon>Kitasatosporales</taxon>
        <taxon>Streptomycetaceae</taxon>
        <taxon>Streptomyces</taxon>
    </lineage>
</organism>
<evidence type="ECO:0000313" key="2">
    <source>
        <dbReference type="EMBL" id="GEB48013.1"/>
    </source>
</evidence>
<dbReference type="InterPro" id="IPR036291">
    <property type="entry name" value="NAD(P)-bd_dom_sf"/>
</dbReference>
<evidence type="ECO:0000313" key="3">
    <source>
        <dbReference type="Proteomes" id="UP000319210"/>
    </source>
</evidence>
<keyword evidence="3" id="KW-1185">Reference proteome</keyword>
<gene>
    <name evidence="2" type="ORF">SCA03_05640</name>
</gene>
<accession>A0A4Y3QTP5</accession>
<dbReference type="InterPro" id="IPR005097">
    <property type="entry name" value="Sacchrp_dh_NADP-bd"/>
</dbReference>
<dbReference type="Gene3D" id="3.40.50.720">
    <property type="entry name" value="NAD(P)-binding Rossmann-like Domain"/>
    <property type="match status" value="1"/>
</dbReference>
<dbReference type="OrthoDB" id="4414717at2"/>
<feature type="domain" description="Saccharopine dehydrogenase NADP binding" evidence="1">
    <location>
        <begin position="3"/>
        <end position="99"/>
    </location>
</feature>
<dbReference type="Pfam" id="PF03435">
    <property type="entry name" value="Sacchrp_dh_NADP"/>
    <property type="match status" value="1"/>
</dbReference>
<dbReference type="EMBL" id="BJMM01000002">
    <property type="protein sequence ID" value="GEB48013.1"/>
    <property type="molecule type" value="Genomic_DNA"/>
</dbReference>
<dbReference type="AlphaFoldDB" id="A0A4Y3QTP5"/>
<evidence type="ECO:0000259" key="1">
    <source>
        <dbReference type="Pfam" id="PF03435"/>
    </source>
</evidence>
<sequence length="378" mass="38580">MIGVIGGYGDVGEHAVRALHRAGQRLRIGGRDARAAAHAARRVDGAEHAAVDITDPGSVRAFAEGLRALVVCAGPSRFTGTTAADAALAAGADYLDAAGDAPHAQPEGAPFVRAGRTAVLSAGLRPGLTGLFPRAVAGWARADGLTRVHGLSVHTRVVDRFTRTAALEYVHGAAAGAARPLAAWRDGAPRARALTRRTATDLPFFPGRNTLLPQLTAEDERLARDLGLERGDWLTVLSGEHVTAAFDRVHTLPPGEAADLLCRAGLLDLAGRRTSVTLAVTAEGTGPHGPGSRTAVLHGTGNAPLSGAVLARATLAVLRGDIPPGCHQAADVLDPEATVTALTADDGSGAPPPPARVVHLPTDTAPFTAGAATEEGTL</sequence>
<name>A0A4Y3QTP5_STRCI</name>